<dbReference type="HOGENOM" id="CLU_047738_0_0_1"/>
<evidence type="ECO:0000313" key="2">
    <source>
        <dbReference type="EMBL" id="EHY64268.1"/>
    </source>
</evidence>
<gene>
    <name evidence="2" type="ORF">NERG_02686</name>
</gene>
<proteinExistence type="predicted"/>
<organism evidence="2">
    <name type="scientific">Nematocida ausubeli (strain ATCC PRA-371 / ERTm2)</name>
    <name type="common">Nematode killer fungus</name>
    <dbReference type="NCBI Taxonomy" id="1913371"/>
    <lineage>
        <taxon>Eukaryota</taxon>
        <taxon>Fungi</taxon>
        <taxon>Fungi incertae sedis</taxon>
        <taxon>Microsporidia</taxon>
        <taxon>Nematocida</taxon>
    </lineage>
</organism>
<protein>
    <submittedName>
        <fullName evidence="2">Uncharacterized protein</fullName>
    </submittedName>
</protein>
<dbReference type="AlphaFoldDB" id="H8ZGG5"/>
<reference evidence="2" key="1">
    <citation type="submission" date="2011-03" db="EMBL/GenBank/DDBJ databases">
        <title>The Genome Sequence of Nematocida sp1 strain ERTm2.</title>
        <authorList>
            <consortium name="The Broad Institute Genome Sequencing Platform"/>
            <consortium name="The Broad Institute Genome Sequencing Center for Infectious Disease"/>
            <person name="Cuomo C."/>
            <person name="Troemel E."/>
            <person name="Young S.K."/>
            <person name="Zeng Q."/>
            <person name="Gargeya S."/>
            <person name="Fitzgerald M."/>
            <person name="Haas B."/>
            <person name="Abouelleil A."/>
            <person name="Alvarado L."/>
            <person name="Arachchi H.M."/>
            <person name="Berlin A."/>
            <person name="Brown A."/>
            <person name="Chapman S.B."/>
            <person name="Chen Z."/>
            <person name="Dunbar C."/>
            <person name="Freedman E."/>
            <person name="Gearin G."/>
            <person name="Gellesch M."/>
            <person name="Goldberg J."/>
            <person name="Griggs A."/>
            <person name="Gujja S."/>
            <person name="Heilman E.R."/>
            <person name="Heiman D."/>
            <person name="Howarth C."/>
            <person name="Larson L."/>
            <person name="Lui A."/>
            <person name="MacDonald P.J.P."/>
            <person name="Mehta T."/>
            <person name="Montmayeur A."/>
            <person name="Murphy C."/>
            <person name="Neiman D."/>
            <person name="Pearson M."/>
            <person name="Priest M."/>
            <person name="Roberts A."/>
            <person name="Saif S."/>
            <person name="Shea T."/>
            <person name="Shenoy N."/>
            <person name="Sisk P."/>
            <person name="Stolte C."/>
            <person name="Sykes S."/>
            <person name="White J."/>
            <person name="Yandava C."/>
            <person name="Wortman J."/>
            <person name="Nusbaum C."/>
            <person name="Birren B."/>
        </authorList>
    </citation>
    <scope>NUCLEOTIDE SEQUENCE</scope>
    <source>
        <strain evidence="2">ERTm2</strain>
    </source>
</reference>
<dbReference type="EMBL" id="JH604662">
    <property type="protein sequence ID" value="EHY64268.1"/>
    <property type="molecule type" value="Genomic_DNA"/>
</dbReference>
<feature type="compositionally biased region" description="Basic and acidic residues" evidence="1">
    <location>
        <begin position="59"/>
        <end position="82"/>
    </location>
</feature>
<accession>H8ZGG5</accession>
<feature type="region of interest" description="Disordered" evidence="1">
    <location>
        <begin position="39"/>
        <end position="85"/>
    </location>
</feature>
<evidence type="ECO:0000256" key="1">
    <source>
        <dbReference type="SAM" id="MobiDB-lite"/>
    </source>
</evidence>
<dbReference type="Proteomes" id="UP000005622">
    <property type="component" value="Unassembled WGS sequence"/>
</dbReference>
<sequence>MASTKKWSKESIKEYVIIAAAVLLILSMVLCTCVSTPLSQDKSQKRPLSMIDESGTSSKDPKNSAVHENKEPGEEKSKEVEGKAGTGIHIEQVDAAINMRGTCAPLGTYAPDKLSNSSSTKKEKGVYDSMYKAQHAVKIGEKEHIEKKDTLEEMKAAANAAFQVFCEKDKILVDAEDKYKQINDKYKLADIASCRIKNKISSYYNNPENTDLKMPTRNSKNDSKIDEINLLFEEINNGNSDRKIKEKIYEEALEYKEKLEQNRHRSREDTLIYHSHVIELARQLLGVLDCVLVISRKKISKYQLLYSIRKDEIKYLKIEEKNTNLHEMLLQLYRECFYSTREEFGLLTDMRRIKSDIILKAVEVHDAYKLYHAAQSKYEI</sequence>
<name>H8ZGG5_NEMA1</name>